<keyword evidence="4 7" id="KW-0472">Membrane</keyword>
<evidence type="ECO:0000256" key="7">
    <source>
        <dbReference type="SAM" id="Phobius"/>
    </source>
</evidence>
<dbReference type="OrthoDB" id="10017208at2759"/>
<name>A0A8H3F3H3_9LECA</name>
<feature type="transmembrane region" description="Helical" evidence="7">
    <location>
        <begin position="171"/>
        <end position="193"/>
    </location>
</feature>
<dbReference type="AlphaFoldDB" id="A0A8H3F3H3"/>
<comment type="subcellular location">
    <subcellularLocation>
        <location evidence="1">Membrane</location>
        <topology evidence="1">Multi-pass membrane protein</topology>
    </subcellularLocation>
</comment>
<dbReference type="Proteomes" id="UP000664169">
    <property type="component" value="Unassembled WGS sequence"/>
</dbReference>
<keyword evidence="3 7" id="KW-1133">Transmembrane helix</keyword>
<comment type="similarity">
    <text evidence="5">Belongs to the SAT4 family.</text>
</comment>
<dbReference type="InterPro" id="IPR049326">
    <property type="entry name" value="Rhodopsin_dom_fungi"/>
</dbReference>
<dbReference type="EMBL" id="CAJPDQ010000013">
    <property type="protein sequence ID" value="CAF9918626.1"/>
    <property type="molecule type" value="Genomic_DNA"/>
</dbReference>
<keyword evidence="2 7" id="KW-0812">Transmembrane</keyword>
<feature type="transmembrane region" description="Helical" evidence="7">
    <location>
        <begin position="41"/>
        <end position="63"/>
    </location>
</feature>
<organism evidence="9 10">
    <name type="scientific">Gomphillus americanus</name>
    <dbReference type="NCBI Taxonomy" id="1940652"/>
    <lineage>
        <taxon>Eukaryota</taxon>
        <taxon>Fungi</taxon>
        <taxon>Dikarya</taxon>
        <taxon>Ascomycota</taxon>
        <taxon>Pezizomycotina</taxon>
        <taxon>Lecanoromycetes</taxon>
        <taxon>OSLEUM clade</taxon>
        <taxon>Ostropomycetidae</taxon>
        <taxon>Ostropales</taxon>
        <taxon>Graphidaceae</taxon>
        <taxon>Gomphilloideae</taxon>
        <taxon>Gomphillus</taxon>
    </lineage>
</organism>
<feature type="region of interest" description="Disordered" evidence="6">
    <location>
        <begin position="297"/>
        <end position="336"/>
    </location>
</feature>
<dbReference type="PANTHER" id="PTHR33048:SF134">
    <property type="entry name" value="INTEGRAL MEMBRANE PROTEIN"/>
    <property type="match status" value="1"/>
</dbReference>
<dbReference type="GO" id="GO:0016020">
    <property type="term" value="C:membrane"/>
    <property type="evidence" value="ECO:0007669"/>
    <property type="project" value="UniProtKB-SubCell"/>
</dbReference>
<dbReference type="InterPro" id="IPR052337">
    <property type="entry name" value="SAT4-like"/>
</dbReference>
<gene>
    <name evidence="9" type="ORF">GOMPHAMPRED_001580</name>
</gene>
<evidence type="ECO:0000256" key="6">
    <source>
        <dbReference type="SAM" id="MobiDB-lite"/>
    </source>
</evidence>
<accession>A0A8H3F3H3</accession>
<evidence type="ECO:0000313" key="10">
    <source>
        <dbReference type="Proteomes" id="UP000664169"/>
    </source>
</evidence>
<comment type="caution">
    <text evidence="9">The sequence shown here is derived from an EMBL/GenBank/DDBJ whole genome shotgun (WGS) entry which is preliminary data.</text>
</comment>
<evidence type="ECO:0000259" key="8">
    <source>
        <dbReference type="Pfam" id="PF20684"/>
    </source>
</evidence>
<evidence type="ECO:0000256" key="3">
    <source>
        <dbReference type="ARBA" id="ARBA00022989"/>
    </source>
</evidence>
<evidence type="ECO:0000256" key="1">
    <source>
        <dbReference type="ARBA" id="ARBA00004141"/>
    </source>
</evidence>
<feature type="transmembrane region" description="Helical" evidence="7">
    <location>
        <begin position="90"/>
        <end position="113"/>
    </location>
</feature>
<feature type="transmembrane region" description="Helical" evidence="7">
    <location>
        <begin position="125"/>
        <end position="147"/>
    </location>
</feature>
<evidence type="ECO:0000256" key="4">
    <source>
        <dbReference type="ARBA" id="ARBA00023136"/>
    </source>
</evidence>
<feature type="compositionally biased region" description="Polar residues" evidence="6">
    <location>
        <begin position="304"/>
        <end position="323"/>
    </location>
</feature>
<evidence type="ECO:0000313" key="9">
    <source>
        <dbReference type="EMBL" id="CAF9918626.1"/>
    </source>
</evidence>
<evidence type="ECO:0000256" key="5">
    <source>
        <dbReference type="ARBA" id="ARBA00038359"/>
    </source>
</evidence>
<evidence type="ECO:0000256" key="2">
    <source>
        <dbReference type="ARBA" id="ARBA00022692"/>
    </source>
</evidence>
<feature type="transmembrane region" description="Helical" evidence="7">
    <location>
        <begin position="6"/>
        <end position="29"/>
    </location>
</feature>
<protein>
    <recommendedName>
        <fullName evidence="8">Rhodopsin domain-containing protein</fullName>
    </recommendedName>
</protein>
<sequence>MSSPDSTALGLCIAFPILTIASTGARIAARRKKRTPLALEDWIIIIASILAVGNAVNVLYGAIEAGLGQHTPTDPSGLAKLGPQITSLEIMAYVSQTTVTTTIGLARWSILLFYSKLFPVRVFRIPVRIMYALNGIWTLGFALSYFMQCIPIDHLWTQPQGARTGCIDDSISLYFAVSGVILDALVLCMPWPMIWRLQMPMARKLAVLGILMLGALIVAVSIGKAIAFFNIGNVIMSNHDILFDEAPLFYWTVPECCLSVVCANLPTLRPLFHGVSPESVMSSVRSIFRVRSTSSLDSKDSQGFEKSSGFSAPDETTNSQSVSIEEKNHPSDIQVKTLVSVESIPKLSRDTK</sequence>
<keyword evidence="10" id="KW-1185">Reference proteome</keyword>
<reference evidence="9" key="1">
    <citation type="submission" date="2021-03" db="EMBL/GenBank/DDBJ databases">
        <authorList>
            <person name="Tagirdzhanova G."/>
        </authorList>
    </citation>
    <scope>NUCLEOTIDE SEQUENCE</scope>
</reference>
<dbReference type="PANTHER" id="PTHR33048">
    <property type="entry name" value="PTH11-LIKE INTEGRAL MEMBRANE PROTEIN (AFU_ORTHOLOGUE AFUA_5G11245)"/>
    <property type="match status" value="1"/>
</dbReference>
<dbReference type="Pfam" id="PF20684">
    <property type="entry name" value="Fung_rhodopsin"/>
    <property type="match status" value="1"/>
</dbReference>
<feature type="domain" description="Rhodopsin" evidence="8">
    <location>
        <begin position="25"/>
        <end position="273"/>
    </location>
</feature>
<proteinExistence type="inferred from homology"/>
<feature type="transmembrane region" description="Helical" evidence="7">
    <location>
        <begin position="205"/>
        <end position="229"/>
    </location>
</feature>